<evidence type="ECO:0000256" key="3">
    <source>
        <dbReference type="ARBA" id="ARBA00023242"/>
    </source>
</evidence>
<keyword evidence="3" id="KW-0539">Nucleus</keyword>
<evidence type="ECO:0000313" key="10">
    <source>
        <dbReference type="EMBL" id="KAG3212752.1"/>
    </source>
</evidence>
<evidence type="ECO:0008006" key="12">
    <source>
        <dbReference type="Google" id="ProtNLM"/>
    </source>
</evidence>
<feature type="compositionally biased region" description="Basic and acidic residues" evidence="5">
    <location>
        <begin position="1"/>
        <end position="13"/>
    </location>
</feature>
<dbReference type="GO" id="GO:0003713">
    <property type="term" value="F:transcription coactivator activity"/>
    <property type="evidence" value="ECO:0007669"/>
    <property type="project" value="InterPro"/>
</dbReference>
<dbReference type="VEuPathDB" id="FungiDB:PC110_g11444"/>
<reference evidence="6" key="1">
    <citation type="submission" date="2018-10" db="EMBL/GenBank/DDBJ databases">
        <title>Effector identification in a new, highly contiguous assembly of the strawberry crown rot pathogen Phytophthora cactorum.</title>
        <authorList>
            <person name="Armitage A.D."/>
            <person name="Nellist C.F."/>
            <person name="Bates H."/>
            <person name="Vickerstaff R.J."/>
            <person name="Harrison R.J."/>
        </authorList>
    </citation>
    <scope>NUCLEOTIDE SEQUENCE</scope>
    <source>
        <strain evidence="6">15-7</strain>
        <strain evidence="7">4032</strain>
        <strain evidence="8">4040</strain>
        <strain evidence="9">P415</strain>
        <strain evidence="10">P421</strain>
    </source>
</reference>
<dbReference type="EMBL" id="RCMG01000740">
    <property type="protein sequence ID" value="KAG2849722.1"/>
    <property type="molecule type" value="Genomic_DNA"/>
</dbReference>
<evidence type="ECO:0000313" key="6">
    <source>
        <dbReference type="EMBL" id="KAG2849722.1"/>
    </source>
</evidence>
<gene>
    <name evidence="6" type="ORF">PC113_g17314</name>
    <name evidence="7" type="ORF">PC115_g20970</name>
    <name evidence="8" type="ORF">PC117_g23371</name>
    <name evidence="9" type="ORF">PC118_g21110</name>
    <name evidence="10" type="ORF">PC129_g16300</name>
</gene>
<dbReference type="Proteomes" id="UP000735874">
    <property type="component" value="Unassembled WGS sequence"/>
</dbReference>
<accession>A0A8T0YLF6</accession>
<dbReference type="PRINTS" id="PR02028">
    <property type="entry name" value="CMYCBINDINGP"/>
</dbReference>
<evidence type="ECO:0000256" key="2">
    <source>
        <dbReference type="ARBA" id="ARBA00009389"/>
    </source>
</evidence>
<comment type="similarity">
    <text evidence="2">Belongs to the AMY1 family.</text>
</comment>
<dbReference type="EMBL" id="RCMV01000802">
    <property type="protein sequence ID" value="KAG3212752.1"/>
    <property type="molecule type" value="Genomic_DNA"/>
</dbReference>
<proteinExistence type="inferred from homology"/>
<feature type="compositionally biased region" description="Polar residues" evidence="5">
    <location>
        <begin position="14"/>
        <end position="26"/>
    </location>
</feature>
<dbReference type="Proteomes" id="UP000697107">
    <property type="component" value="Unassembled WGS sequence"/>
</dbReference>
<evidence type="ECO:0000313" key="11">
    <source>
        <dbReference type="Proteomes" id="UP000735874"/>
    </source>
</evidence>
<dbReference type="InterPro" id="IPR026060">
    <property type="entry name" value="AMY1"/>
</dbReference>
<dbReference type="Proteomes" id="UP000774804">
    <property type="component" value="Unassembled WGS sequence"/>
</dbReference>
<dbReference type="Proteomes" id="UP000736787">
    <property type="component" value="Unassembled WGS sequence"/>
</dbReference>
<dbReference type="EMBL" id="RCMI01001408">
    <property type="protein sequence ID" value="KAG2885567.1"/>
    <property type="molecule type" value="Genomic_DNA"/>
</dbReference>
<dbReference type="EMBL" id="RCML01001383">
    <property type="protein sequence ID" value="KAG2963016.1"/>
    <property type="molecule type" value="Genomic_DNA"/>
</dbReference>
<dbReference type="PANTHER" id="PTHR13168">
    <property type="entry name" value="ASSOCIATE OF C-MYC AMY-1"/>
    <property type="match status" value="1"/>
</dbReference>
<dbReference type="AlphaFoldDB" id="A0A8T0YLF6"/>
<evidence type="ECO:0000313" key="7">
    <source>
        <dbReference type="EMBL" id="KAG2885567.1"/>
    </source>
</evidence>
<dbReference type="CDD" id="cd21937">
    <property type="entry name" value="ZIP_MycBP-like"/>
    <property type="match status" value="1"/>
</dbReference>
<feature type="coiled-coil region" evidence="4">
    <location>
        <begin position="79"/>
        <end position="113"/>
    </location>
</feature>
<protein>
    <recommendedName>
        <fullName evidence="12">c-Myc-binding protein</fullName>
    </recommendedName>
</protein>
<comment type="caution">
    <text evidence="6">The sequence shown here is derived from an EMBL/GenBank/DDBJ whole genome shotgun (WGS) entry which is preliminary data.</text>
</comment>
<evidence type="ECO:0000256" key="5">
    <source>
        <dbReference type="SAM" id="MobiDB-lite"/>
    </source>
</evidence>
<keyword evidence="4" id="KW-0175">Coiled coil</keyword>
<dbReference type="EMBL" id="RCMK01001408">
    <property type="protein sequence ID" value="KAG2894892.1"/>
    <property type="molecule type" value="Genomic_DNA"/>
</dbReference>
<dbReference type="Proteomes" id="UP000760860">
    <property type="component" value="Unassembled WGS sequence"/>
</dbReference>
<evidence type="ECO:0000313" key="9">
    <source>
        <dbReference type="EMBL" id="KAG2963016.1"/>
    </source>
</evidence>
<evidence type="ECO:0000313" key="8">
    <source>
        <dbReference type="EMBL" id="KAG2894892.1"/>
    </source>
</evidence>
<sequence length="116" mass="13207">MNSRHIEVQRDEPSASNMSTATYQTPDSKKEEFRKYLEKSGVVDALTKVLVGLYEESDKPPNAVDYVKRFMGAPTGIDVDALRAENEELKKKNAELIKTIEELNKRLTTEEEEEEA</sequence>
<dbReference type="GO" id="GO:0005634">
    <property type="term" value="C:nucleus"/>
    <property type="evidence" value="ECO:0007669"/>
    <property type="project" value="UniProtKB-SubCell"/>
</dbReference>
<organism evidence="6 11">
    <name type="scientific">Phytophthora cactorum</name>
    <dbReference type="NCBI Taxonomy" id="29920"/>
    <lineage>
        <taxon>Eukaryota</taxon>
        <taxon>Sar</taxon>
        <taxon>Stramenopiles</taxon>
        <taxon>Oomycota</taxon>
        <taxon>Peronosporomycetes</taxon>
        <taxon>Peronosporales</taxon>
        <taxon>Peronosporaceae</taxon>
        <taxon>Phytophthora</taxon>
    </lineage>
</organism>
<evidence type="ECO:0000256" key="1">
    <source>
        <dbReference type="ARBA" id="ARBA00004123"/>
    </source>
</evidence>
<dbReference type="PANTHER" id="PTHR13168:SF0">
    <property type="entry name" value="C-MYC-BINDING PROTEIN"/>
    <property type="match status" value="1"/>
</dbReference>
<dbReference type="Gene3D" id="6.10.250.1060">
    <property type="match status" value="1"/>
</dbReference>
<feature type="region of interest" description="Disordered" evidence="5">
    <location>
        <begin position="1"/>
        <end position="28"/>
    </location>
</feature>
<name>A0A8T0YLF6_9STRA</name>
<evidence type="ECO:0000256" key="4">
    <source>
        <dbReference type="SAM" id="Coils"/>
    </source>
</evidence>
<comment type="subcellular location">
    <subcellularLocation>
        <location evidence="1">Nucleus</location>
    </subcellularLocation>
</comment>